<dbReference type="OrthoDB" id="1933717at2759"/>
<reference evidence="3" key="1">
    <citation type="journal article" date="2021" name="Nat. Commun.">
        <title>Genetic determinants of endophytism in the Arabidopsis root mycobiome.</title>
        <authorList>
            <person name="Mesny F."/>
            <person name="Miyauchi S."/>
            <person name="Thiergart T."/>
            <person name="Pickel B."/>
            <person name="Atanasova L."/>
            <person name="Karlsson M."/>
            <person name="Huettel B."/>
            <person name="Barry K.W."/>
            <person name="Haridas S."/>
            <person name="Chen C."/>
            <person name="Bauer D."/>
            <person name="Andreopoulos W."/>
            <person name="Pangilinan J."/>
            <person name="LaButti K."/>
            <person name="Riley R."/>
            <person name="Lipzen A."/>
            <person name="Clum A."/>
            <person name="Drula E."/>
            <person name="Henrissat B."/>
            <person name="Kohler A."/>
            <person name="Grigoriev I.V."/>
            <person name="Martin F.M."/>
            <person name="Hacquard S."/>
        </authorList>
    </citation>
    <scope>NUCLEOTIDE SEQUENCE</scope>
    <source>
        <strain evidence="3">MPI-CAGE-CH-0235</strain>
    </source>
</reference>
<dbReference type="Proteomes" id="UP000813444">
    <property type="component" value="Unassembled WGS sequence"/>
</dbReference>
<keyword evidence="4" id="KW-1185">Reference proteome</keyword>
<comment type="similarity">
    <text evidence="1">Belongs to the short-chain dehydrogenases/reductases (SDR) family.</text>
</comment>
<proteinExistence type="inferred from homology"/>
<keyword evidence="2" id="KW-0560">Oxidoreductase</keyword>
<dbReference type="PRINTS" id="PR00081">
    <property type="entry name" value="GDHRDH"/>
</dbReference>
<dbReference type="Pfam" id="PF00106">
    <property type="entry name" value="adh_short"/>
    <property type="match status" value="1"/>
</dbReference>
<dbReference type="InterPro" id="IPR036291">
    <property type="entry name" value="NAD(P)-bd_dom_sf"/>
</dbReference>
<evidence type="ECO:0000313" key="4">
    <source>
        <dbReference type="Proteomes" id="UP000813444"/>
    </source>
</evidence>
<dbReference type="Gene3D" id="3.40.50.720">
    <property type="entry name" value="NAD(P)-binding Rossmann-like Domain"/>
    <property type="match status" value="1"/>
</dbReference>
<name>A0A8K0SI54_9HYPO</name>
<dbReference type="SUPFAM" id="SSF51735">
    <property type="entry name" value="NAD(P)-binding Rossmann-fold domains"/>
    <property type="match status" value="1"/>
</dbReference>
<dbReference type="AlphaFoldDB" id="A0A8K0SI54"/>
<evidence type="ECO:0000256" key="1">
    <source>
        <dbReference type="ARBA" id="ARBA00006484"/>
    </source>
</evidence>
<accession>A0A8K0SI54</accession>
<dbReference type="PANTHER" id="PTHR43115:SF4">
    <property type="entry name" value="DEHYDROGENASE_REDUCTASE SDR FAMILY MEMBER 11"/>
    <property type="match status" value="1"/>
</dbReference>
<protein>
    <recommendedName>
        <fullName evidence="5">NAD(P)-binding protein</fullName>
    </recommendedName>
</protein>
<comment type="caution">
    <text evidence="3">The sequence shown here is derived from an EMBL/GenBank/DDBJ whole genome shotgun (WGS) entry which is preliminary data.</text>
</comment>
<sequence>MEQQDLNAWTWPLQLTQTVHRDIYPLLEPSSPALSAAGKSVLITGVSGGVGKAIAEAWAISGAAAIIITGRKTDVLNEVAAKLRSIPAAVHTKVVVQPADLRSEAEVQTLWDTARAQVGLIDVLINDAGHMNMAPIGSMSPSDWWLDYEVNVKGPYLMIHHFLNQVRPDGASSPRGTVISLSTGAAGFSFPNMSSYISSKLATTRIMEILHAEQPEVRAFTLVPGILRTAMTADVFFPFALDDPMLSGGMSLLLSTSRADWLSGSVVSVNWDIEEMEAHKEEILREGRTKLAYINAKLQKGGHPWE</sequence>
<dbReference type="EMBL" id="JAGPNK010000010">
    <property type="protein sequence ID" value="KAH7312713.1"/>
    <property type="molecule type" value="Genomic_DNA"/>
</dbReference>
<dbReference type="GO" id="GO:0016491">
    <property type="term" value="F:oxidoreductase activity"/>
    <property type="evidence" value="ECO:0007669"/>
    <property type="project" value="UniProtKB-KW"/>
</dbReference>
<dbReference type="PANTHER" id="PTHR43115">
    <property type="entry name" value="DEHYDROGENASE/REDUCTASE SDR FAMILY MEMBER 11"/>
    <property type="match status" value="1"/>
</dbReference>
<evidence type="ECO:0000256" key="2">
    <source>
        <dbReference type="ARBA" id="ARBA00023002"/>
    </source>
</evidence>
<evidence type="ECO:0000313" key="3">
    <source>
        <dbReference type="EMBL" id="KAH7312713.1"/>
    </source>
</evidence>
<dbReference type="InterPro" id="IPR002347">
    <property type="entry name" value="SDR_fam"/>
</dbReference>
<gene>
    <name evidence="3" type="ORF">B0I35DRAFT_514012</name>
</gene>
<organism evidence="3 4">
    <name type="scientific">Stachybotrys elegans</name>
    <dbReference type="NCBI Taxonomy" id="80388"/>
    <lineage>
        <taxon>Eukaryota</taxon>
        <taxon>Fungi</taxon>
        <taxon>Dikarya</taxon>
        <taxon>Ascomycota</taxon>
        <taxon>Pezizomycotina</taxon>
        <taxon>Sordariomycetes</taxon>
        <taxon>Hypocreomycetidae</taxon>
        <taxon>Hypocreales</taxon>
        <taxon>Stachybotryaceae</taxon>
        <taxon>Stachybotrys</taxon>
    </lineage>
</organism>
<evidence type="ECO:0008006" key="5">
    <source>
        <dbReference type="Google" id="ProtNLM"/>
    </source>
</evidence>
<dbReference type="CDD" id="cd05233">
    <property type="entry name" value="SDR_c"/>
    <property type="match status" value="1"/>
</dbReference>